<dbReference type="GO" id="GO:0008270">
    <property type="term" value="F:zinc ion binding"/>
    <property type="evidence" value="ECO:0007669"/>
    <property type="project" value="UniProtKB-KW"/>
</dbReference>
<dbReference type="PANTHER" id="PTHR24376:SF243">
    <property type="entry name" value="C2H2-TYPE DOMAIN-CONTAINING PROTEIN"/>
    <property type="match status" value="1"/>
</dbReference>
<evidence type="ECO:0000256" key="5">
    <source>
        <dbReference type="ARBA" id="ARBA00022833"/>
    </source>
</evidence>
<feature type="domain" description="C2H2-type" evidence="10">
    <location>
        <begin position="468"/>
        <end position="496"/>
    </location>
</feature>
<dbReference type="Pfam" id="PF00096">
    <property type="entry name" value="zf-C2H2"/>
    <property type="match status" value="4"/>
</dbReference>
<evidence type="ECO:0000313" key="11">
    <source>
        <dbReference type="EMBL" id="CAL4126647.1"/>
    </source>
</evidence>
<dbReference type="Gene3D" id="3.30.160.60">
    <property type="entry name" value="Classic Zinc Finger"/>
    <property type="match status" value="10"/>
</dbReference>
<dbReference type="FunFam" id="3.30.160.60:FF:001290">
    <property type="entry name" value="Zinc finger 45-like"/>
    <property type="match status" value="1"/>
</dbReference>
<evidence type="ECO:0000256" key="9">
    <source>
        <dbReference type="SAM" id="MobiDB-lite"/>
    </source>
</evidence>
<keyword evidence="5" id="KW-0862">Zinc</keyword>
<feature type="compositionally biased region" description="Basic and acidic residues" evidence="9">
    <location>
        <begin position="255"/>
        <end position="277"/>
    </location>
</feature>
<proteinExistence type="predicted"/>
<dbReference type="Proteomes" id="UP001497623">
    <property type="component" value="Unassembled WGS sequence"/>
</dbReference>
<evidence type="ECO:0000256" key="8">
    <source>
        <dbReference type="PROSITE-ProRule" id="PRU00042"/>
    </source>
</evidence>
<accession>A0AAV2RKJ2</accession>
<dbReference type="GO" id="GO:0000978">
    <property type="term" value="F:RNA polymerase II cis-regulatory region sequence-specific DNA binding"/>
    <property type="evidence" value="ECO:0007669"/>
    <property type="project" value="TreeGrafter"/>
</dbReference>
<feature type="domain" description="C2H2-type" evidence="10">
    <location>
        <begin position="600"/>
        <end position="627"/>
    </location>
</feature>
<dbReference type="InterPro" id="IPR036236">
    <property type="entry name" value="Znf_C2H2_sf"/>
</dbReference>
<evidence type="ECO:0000256" key="7">
    <source>
        <dbReference type="ARBA" id="ARBA00023242"/>
    </source>
</evidence>
<feature type="domain" description="C2H2-type" evidence="10">
    <location>
        <begin position="440"/>
        <end position="467"/>
    </location>
</feature>
<comment type="subcellular location">
    <subcellularLocation>
        <location evidence="1">Nucleus</location>
    </subcellularLocation>
</comment>
<dbReference type="AlphaFoldDB" id="A0AAV2RKJ2"/>
<protein>
    <recommendedName>
        <fullName evidence="10">C2H2-type domain-containing protein</fullName>
    </recommendedName>
</protein>
<feature type="domain" description="C2H2-type" evidence="10">
    <location>
        <begin position="768"/>
        <end position="796"/>
    </location>
</feature>
<feature type="domain" description="C2H2-type" evidence="10">
    <location>
        <begin position="797"/>
        <end position="825"/>
    </location>
</feature>
<evidence type="ECO:0000256" key="1">
    <source>
        <dbReference type="ARBA" id="ARBA00004123"/>
    </source>
</evidence>
<keyword evidence="6" id="KW-0238">DNA-binding</keyword>
<feature type="domain" description="C2H2-type" evidence="10">
    <location>
        <begin position="856"/>
        <end position="883"/>
    </location>
</feature>
<evidence type="ECO:0000256" key="3">
    <source>
        <dbReference type="ARBA" id="ARBA00022737"/>
    </source>
</evidence>
<dbReference type="PANTHER" id="PTHR24376">
    <property type="entry name" value="ZINC FINGER PROTEIN"/>
    <property type="match status" value="1"/>
</dbReference>
<dbReference type="PROSITE" id="PS00028">
    <property type="entry name" value="ZINC_FINGER_C2H2_1"/>
    <property type="match status" value="9"/>
</dbReference>
<dbReference type="GO" id="GO:0005634">
    <property type="term" value="C:nucleus"/>
    <property type="evidence" value="ECO:0007669"/>
    <property type="project" value="UniProtKB-SubCell"/>
</dbReference>
<name>A0AAV2RKJ2_MEGNR</name>
<dbReference type="FunFam" id="3.30.160.60:FF:000446">
    <property type="entry name" value="Zinc finger protein"/>
    <property type="match status" value="1"/>
</dbReference>
<feature type="domain" description="C2H2-type" evidence="10">
    <location>
        <begin position="712"/>
        <end position="739"/>
    </location>
</feature>
<evidence type="ECO:0000256" key="4">
    <source>
        <dbReference type="ARBA" id="ARBA00022771"/>
    </source>
</evidence>
<organism evidence="11 12">
    <name type="scientific">Meganyctiphanes norvegica</name>
    <name type="common">Northern krill</name>
    <name type="synonym">Thysanopoda norvegica</name>
    <dbReference type="NCBI Taxonomy" id="48144"/>
    <lineage>
        <taxon>Eukaryota</taxon>
        <taxon>Metazoa</taxon>
        <taxon>Ecdysozoa</taxon>
        <taxon>Arthropoda</taxon>
        <taxon>Crustacea</taxon>
        <taxon>Multicrustacea</taxon>
        <taxon>Malacostraca</taxon>
        <taxon>Eumalacostraca</taxon>
        <taxon>Eucarida</taxon>
        <taxon>Euphausiacea</taxon>
        <taxon>Euphausiidae</taxon>
        <taxon>Meganyctiphanes</taxon>
    </lineage>
</organism>
<feature type="domain" description="C2H2-type" evidence="10">
    <location>
        <begin position="740"/>
        <end position="767"/>
    </location>
</feature>
<dbReference type="GO" id="GO:0001228">
    <property type="term" value="F:DNA-binding transcription activator activity, RNA polymerase II-specific"/>
    <property type="evidence" value="ECO:0007669"/>
    <property type="project" value="TreeGrafter"/>
</dbReference>
<dbReference type="SUPFAM" id="SSF57667">
    <property type="entry name" value="beta-beta-alpha zinc fingers"/>
    <property type="match status" value="7"/>
</dbReference>
<feature type="region of interest" description="Disordered" evidence="9">
    <location>
        <begin position="222"/>
        <end position="279"/>
    </location>
</feature>
<dbReference type="PROSITE" id="PS50157">
    <property type="entry name" value="ZINC_FINGER_C2H2_2"/>
    <property type="match status" value="10"/>
</dbReference>
<dbReference type="SMART" id="SM00355">
    <property type="entry name" value="ZnF_C2H2"/>
    <property type="match status" value="14"/>
</dbReference>
<reference evidence="11 12" key="1">
    <citation type="submission" date="2024-05" db="EMBL/GenBank/DDBJ databases">
        <authorList>
            <person name="Wallberg A."/>
        </authorList>
    </citation>
    <scope>NUCLEOTIDE SEQUENCE [LARGE SCALE GENOMIC DNA]</scope>
</reference>
<gene>
    <name evidence="11" type="ORF">MNOR_LOCUS25658</name>
</gene>
<sequence>MEIATQTSLTGLSVLWDLNIDPAAGFFTIDVIKDELLHSDYSDEFDLEDKVRKKIDEDIIKEIQKQQKNKKAPAMTSIDLNILNEYSLDVTKIGKEVVCEPEPPTNQTQMGISNSNLSFVVKSSKRNKVRNTILVSESKNEVISTWGKTADLNNTFKQNDSEFNLQRTNLELCNKKVNSVPIKQLPKSSAIFSKRQEIPLVCKSPKIAKADSKATKILKSVKDPTKNKNESSLENNSHKLTHLNELENNSFKTPKKSEVDLKKSSNVENKSSKKRDWSPSMQKAFKSFCTTIKSSPVKKGSKLNVQRNTPKNKKLGIKKDSKAILKKNSTLVKKTIRNPKNKTKAPTKSLKNTSSLISSSNLKVNKNHDNINNDAESLGIEEITLSDNDDIVEIDSIDKGSLDRNNKSNILKQETLEKEFSIENIHRSQDHTSTDNKQHFKCSFCGYKSLFKGRLINHIMKHTGIKPFGCEKCDYKCGRKDTLNRHMHLRHSGDQKYKCTECELQFITKKQIDCHFLNYHHTKDSIDNIDNENINKTDKSNILNEETCKKVFNSEGINNYEENIGTDIKQNFKCSFCNYQAISKAKLVMHIRKHTGEKPFACKKCDYKAARNDALKVHMRLHLCERLSCPECDYTTNDKIDFQKHKITHRVENIFQCTTCQTTCKTQIAFDKHISSHSSTKQFICSECGNSYASKISLKQHMESEHEQGEVFACSMCNFTCSRKQILLKHILCHSGVKKFTCTDCDLQFITQEQIDRHLLTHPNEKPNKCSKCDYRCIDISSLKQHIKSHHTGELPYHCKDCGRLFSDKKKLRVHRNKKHKFEEKFYCSKCSYQCIKEEHLKDHMQTHLFTDTRTFACSMCDFLCSGVQSFKEHMKIHVGQELIRNESS</sequence>
<keyword evidence="4 8" id="KW-0863">Zinc-finger</keyword>
<evidence type="ECO:0000256" key="6">
    <source>
        <dbReference type="ARBA" id="ARBA00023125"/>
    </source>
</evidence>
<keyword evidence="3" id="KW-0677">Repeat</keyword>
<evidence type="ECO:0000259" key="10">
    <source>
        <dbReference type="PROSITE" id="PS50157"/>
    </source>
</evidence>
<dbReference type="InterPro" id="IPR013087">
    <property type="entry name" value="Znf_C2H2_type"/>
</dbReference>
<feature type="domain" description="C2H2-type" evidence="10">
    <location>
        <begin position="572"/>
        <end position="599"/>
    </location>
</feature>
<feature type="compositionally biased region" description="Basic and acidic residues" evidence="9">
    <location>
        <begin position="222"/>
        <end position="231"/>
    </location>
</feature>
<keyword evidence="12" id="KW-1185">Reference proteome</keyword>
<evidence type="ECO:0000313" key="12">
    <source>
        <dbReference type="Proteomes" id="UP001497623"/>
    </source>
</evidence>
<comment type="caution">
    <text evidence="11">The sequence shown here is derived from an EMBL/GenBank/DDBJ whole genome shotgun (WGS) entry which is preliminary data.</text>
</comment>
<keyword evidence="2" id="KW-0479">Metal-binding</keyword>
<dbReference type="EMBL" id="CAXKWB010024752">
    <property type="protein sequence ID" value="CAL4126647.1"/>
    <property type="molecule type" value="Genomic_DNA"/>
</dbReference>
<evidence type="ECO:0000256" key="2">
    <source>
        <dbReference type="ARBA" id="ARBA00022723"/>
    </source>
</evidence>
<feature type="domain" description="C2H2-type" evidence="10">
    <location>
        <begin position="683"/>
        <end position="706"/>
    </location>
</feature>
<keyword evidence="7" id="KW-0539">Nucleus</keyword>